<dbReference type="Pfam" id="PF09348">
    <property type="entry name" value="DUF1990"/>
    <property type="match status" value="1"/>
</dbReference>
<feature type="domain" description="DUF1990" evidence="1">
    <location>
        <begin position="12"/>
        <end position="167"/>
    </location>
</feature>
<name>A0ABQ5QZN5_9ACTN</name>
<gene>
    <name evidence="2" type="ORF">Pa4123_52990</name>
</gene>
<evidence type="ECO:0000259" key="1">
    <source>
        <dbReference type="Pfam" id="PF09348"/>
    </source>
</evidence>
<accession>A0ABQ5QZN5</accession>
<evidence type="ECO:0000313" key="3">
    <source>
        <dbReference type="Proteomes" id="UP001144280"/>
    </source>
</evidence>
<organism evidence="2 3">
    <name type="scientific">Phytohabitans aurantiacus</name>
    <dbReference type="NCBI Taxonomy" id="3016789"/>
    <lineage>
        <taxon>Bacteria</taxon>
        <taxon>Bacillati</taxon>
        <taxon>Actinomycetota</taxon>
        <taxon>Actinomycetes</taxon>
        <taxon>Micromonosporales</taxon>
        <taxon>Micromonosporaceae</taxon>
    </lineage>
</organism>
<dbReference type="EMBL" id="BSDI01000029">
    <property type="protein sequence ID" value="GLI00024.1"/>
    <property type="molecule type" value="Genomic_DNA"/>
</dbReference>
<dbReference type="PANTHER" id="PTHR34202:SF1">
    <property type="entry name" value="UPF0548 PROTEIN"/>
    <property type="match status" value="1"/>
</dbReference>
<reference evidence="2" key="1">
    <citation type="submission" date="2022-12" db="EMBL/GenBank/DDBJ databases">
        <title>New Phytohabitans aurantiacus sp. RD004123 nov., an actinomycete isolated from soil.</title>
        <authorList>
            <person name="Triningsih D.W."/>
            <person name="Harunari E."/>
            <person name="Igarashi Y."/>
        </authorList>
    </citation>
    <scope>NUCLEOTIDE SEQUENCE</scope>
    <source>
        <strain evidence="2">RD004123</strain>
    </source>
</reference>
<protein>
    <recommendedName>
        <fullName evidence="1">DUF1990 domain-containing protein</fullName>
    </recommendedName>
</protein>
<dbReference type="PIRSF" id="PIRSF010260">
    <property type="entry name" value="UCP010260"/>
    <property type="match status" value="1"/>
</dbReference>
<comment type="caution">
    <text evidence="2">The sequence shown here is derived from an EMBL/GenBank/DDBJ whole genome shotgun (WGS) entry which is preliminary data.</text>
</comment>
<dbReference type="Proteomes" id="UP001144280">
    <property type="component" value="Unassembled WGS sequence"/>
</dbReference>
<evidence type="ECO:0000313" key="2">
    <source>
        <dbReference type="EMBL" id="GLI00024.1"/>
    </source>
</evidence>
<keyword evidence="3" id="KW-1185">Reference proteome</keyword>
<dbReference type="InterPro" id="IPR014457">
    <property type="entry name" value="UCP010260"/>
</dbReference>
<sequence>MNPKHLAAAELTYPEHGATRAETLPAGYHHVHRDVPVGTGRAAFTTAAEALLSWRMHRAAGLSVSASAPTAEPGAVVTMRFGPKPIGLLVPCRVVYRVDEPDARGFAYGTLPGHPERGEEAFVVRLDGDGTVRLVIRAFSRPATLLTRLGAPVARRVQSLVTDRYAAALRSLL</sequence>
<dbReference type="RefSeq" id="WP_281900081.1">
    <property type="nucleotide sequence ID" value="NZ_BSDI01000029.1"/>
</dbReference>
<proteinExistence type="predicted"/>
<dbReference type="InterPro" id="IPR018960">
    <property type="entry name" value="DUF1990"/>
</dbReference>
<dbReference type="PANTHER" id="PTHR34202">
    <property type="entry name" value="UPF0548 PROTEIN"/>
    <property type="match status" value="1"/>
</dbReference>